<feature type="transmembrane region" description="Helical" evidence="3">
    <location>
        <begin position="29"/>
        <end position="48"/>
    </location>
</feature>
<keyword evidence="3" id="KW-1133">Transmembrane helix</keyword>
<feature type="coiled-coil region" evidence="1">
    <location>
        <begin position="83"/>
        <end position="138"/>
    </location>
</feature>
<organism evidence="4 5">
    <name type="scientific">Paenibacillus psychroresistens</name>
    <dbReference type="NCBI Taxonomy" id="1778678"/>
    <lineage>
        <taxon>Bacteria</taxon>
        <taxon>Bacillati</taxon>
        <taxon>Bacillota</taxon>
        <taxon>Bacilli</taxon>
        <taxon>Bacillales</taxon>
        <taxon>Paenibacillaceae</taxon>
        <taxon>Paenibacillus</taxon>
    </lineage>
</organism>
<proteinExistence type="predicted"/>
<dbReference type="Proteomes" id="UP000426246">
    <property type="component" value="Chromosome"/>
</dbReference>
<keyword evidence="5" id="KW-1185">Reference proteome</keyword>
<dbReference type="RefSeq" id="WP_155700285.1">
    <property type="nucleotide sequence ID" value="NZ_CP034235.1"/>
</dbReference>
<gene>
    <name evidence="4" type="ORF">EHS13_10390</name>
</gene>
<evidence type="ECO:0000313" key="4">
    <source>
        <dbReference type="EMBL" id="QGQ95268.1"/>
    </source>
</evidence>
<evidence type="ECO:0000256" key="3">
    <source>
        <dbReference type="SAM" id="Phobius"/>
    </source>
</evidence>
<name>A0A6B8RIW8_9BACL</name>
<evidence type="ECO:0000313" key="5">
    <source>
        <dbReference type="Proteomes" id="UP000426246"/>
    </source>
</evidence>
<evidence type="ECO:0000256" key="1">
    <source>
        <dbReference type="SAM" id="Coils"/>
    </source>
</evidence>
<dbReference type="KEGG" id="ppsc:EHS13_10390"/>
<dbReference type="EMBL" id="CP034235">
    <property type="protein sequence ID" value="QGQ95268.1"/>
    <property type="molecule type" value="Genomic_DNA"/>
</dbReference>
<protein>
    <submittedName>
        <fullName evidence="4">Uncharacterized protein</fullName>
    </submittedName>
</protein>
<keyword evidence="1" id="KW-0175">Coiled coil</keyword>
<reference evidence="5" key="1">
    <citation type="submission" date="2018-11" db="EMBL/GenBank/DDBJ databases">
        <title>Complete genome sequence of Paenibacillus sp. ML311-T8.</title>
        <authorList>
            <person name="Nam Y.-D."/>
            <person name="Kang J."/>
            <person name="Chung W.-H."/>
            <person name="Park Y.S."/>
        </authorList>
    </citation>
    <scope>NUCLEOTIDE SEQUENCE [LARGE SCALE GENOMIC DNA]</scope>
    <source>
        <strain evidence="5">ML311-T8</strain>
    </source>
</reference>
<keyword evidence="3" id="KW-0812">Transmembrane</keyword>
<evidence type="ECO:0000256" key="2">
    <source>
        <dbReference type="SAM" id="MobiDB-lite"/>
    </source>
</evidence>
<dbReference type="AlphaFoldDB" id="A0A6B8RIW8"/>
<sequence>MSYPLESVSRENNSRNAPASKHRKKTYKLLIFAWIMLVGMGLTGAYYYTNYLKAQLVDDLARQNQTQLHAIQSDYQMQLEDLKTNVNEDIVGLQDKVEQLNQLLAFTKDNASTKVDNSNQLYTQLAEVKKKLIELQKNLDVLK</sequence>
<feature type="region of interest" description="Disordered" evidence="2">
    <location>
        <begin position="1"/>
        <end position="20"/>
    </location>
</feature>
<keyword evidence="3" id="KW-0472">Membrane</keyword>
<accession>A0A6B8RIW8</accession>
<dbReference type="OrthoDB" id="2660861at2"/>